<evidence type="ECO:0000313" key="2">
    <source>
        <dbReference type="EMBL" id="RDH37017.1"/>
    </source>
</evidence>
<evidence type="ECO:0000256" key="1">
    <source>
        <dbReference type="SAM" id="MobiDB-lite"/>
    </source>
</evidence>
<feature type="region of interest" description="Disordered" evidence="1">
    <location>
        <begin position="48"/>
        <end position="69"/>
    </location>
</feature>
<dbReference type="EMBL" id="KZ852036">
    <property type="protein sequence ID" value="RDH37017.1"/>
    <property type="molecule type" value="Genomic_DNA"/>
</dbReference>
<gene>
    <name evidence="2" type="ORF">BDQ94DRAFT_137306</name>
</gene>
<sequence length="69" mass="7674">MLRGSSLRLPTLALLASRRAEPAGVLANGFTQQYWSVCMHAREGALRLESHGNDRPEHVIHPRQESPVT</sequence>
<reference evidence="2 3" key="1">
    <citation type="submission" date="2018-07" db="EMBL/GenBank/DDBJ databases">
        <title>The genomes of Aspergillus section Nigri reveals drivers in fungal speciation.</title>
        <authorList>
            <consortium name="DOE Joint Genome Institute"/>
            <person name="Vesth T.C."/>
            <person name="Nybo J."/>
            <person name="Theobald S."/>
            <person name="Brandl J."/>
            <person name="Frisvad J.C."/>
            <person name="Nielsen K.F."/>
            <person name="Lyhne E.K."/>
            <person name="Kogle M.E."/>
            <person name="Kuo A."/>
            <person name="Riley R."/>
            <person name="Clum A."/>
            <person name="Nolan M."/>
            <person name="Lipzen A."/>
            <person name="Salamov A."/>
            <person name="Henrissat B."/>
            <person name="Wiebenga A."/>
            <person name="De vries R.P."/>
            <person name="Grigoriev I.V."/>
            <person name="Mortensen U.H."/>
            <person name="Andersen M.R."/>
            <person name="Baker S.E."/>
        </authorList>
    </citation>
    <scope>NUCLEOTIDE SEQUENCE [LARGE SCALE GENOMIC DNA]</scope>
    <source>
        <strain evidence="2 3">CBS 139.54b</strain>
    </source>
</reference>
<evidence type="ECO:0000313" key="3">
    <source>
        <dbReference type="Proteomes" id="UP000253729"/>
    </source>
</evidence>
<protein>
    <submittedName>
        <fullName evidence="2">Uncharacterized protein</fullName>
    </submittedName>
</protein>
<dbReference type="RefSeq" id="XP_026630039.1">
    <property type="nucleotide sequence ID" value="XM_026765036.1"/>
</dbReference>
<accession>A0A3F3QD21</accession>
<dbReference type="Proteomes" id="UP000253729">
    <property type="component" value="Unassembled WGS sequence"/>
</dbReference>
<proteinExistence type="predicted"/>
<name>A0A3F3QD21_9EURO</name>
<dbReference type="GeneID" id="38133392"/>
<organism evidence="2 3">
    <name type="scientific">Aspergillus welwitschiae</name>
    <dbReference type="NCBI Taxonomy" id="1341132"/>
    <lineage>
        <taxon>Eukaryota</taxon>
        <taxon>Fungi</taxon>
        <taxon>Dikarya</taxon>
        <taxon>Ascomycota</taxon>
        <taxon>Pezizomycotina</taxon>
        <taxon>Eurotiomycetes</taxon>
        <taxon>Eurotiomycetidae</taxon>
        <taxon>Eurotiales</taxon>
        <taxon>Aspergillaceae</taxon>
        <taxon>Aspergillus</taxon>
        <taxon>Aspergillus subgen. Circumdati</taxon>
    </lineage>
</organism>
<dbReference type="AlphaFoldDB" id="A0A3F3QD21"/>
<keyword evidence="3" id="KW-1185">Reference proteome</keyword>